<dbReference type="PANTHER" id="PTHR10492:SF57">
    <property type="entry name" value="ATP-DEPENDENT DNA HELICASE"/>
    <property type="match status" value="1"/>
</dbReference>
<keyword evidence="2" id="KW-1185">Reference proteome</keyword>
<feature type="domain" description="DNA helicase Pif1-like 2B" evidence="1">
    <location>
        <begin position="110"/>
        <end position="151"/>
    </location>
</feature>
<proteinExistence type="predicted"/>
<sequence>MKVLLTGETADFSSYLLNIGDGKHNVSKQIEEFAIKLPDDITVNSERDLINFVLGNTNPDCLASRCMHHQSHNTDVDRINNLIMQSFPGEEKVYRSSDSVEENEHQYPIEFIHSLCPSGIPPHKLTLRKDNIVILLRNLDPTNGHCNETRYVDQHLHQHQHHITRRRYCEEILRSRAIPYMSKMMECGNMTTSDPMRP</sequence>
<reference evidence="3" key="1">
    <citation type="submission" date="2025-08" db="UniProtKB">
        <authorList>
            <consortium name="RefSeq"/>
        </authorList>
    </citation>
    <scope>IDENTIFICATION</scope>
</reference>
<evidence type="ECO:0000313" key="2">
    <source>
        <dbReference type="Proteomes" id="UP000694888"/>
    </source>
</evidence>
<protein>
    <submittedName>
        <fullName evidence="3">Uncharacterized protein LOC101864281</fullName>
    </submittedName>
</protein>
<dbReference type="GeneID" id="101864281"/>
<accession>A0ABM0KAU9</accession>
<dbReference type="InterPro" id="IPR049163">
    <property type="entry name" value="Pif1-like_2B_dom"/>
</dbReference>
<evidence type="ECO:0000313" key="3">
    <source>
        <dbReference type="RefSeq" id="XP_005113133.1"/>
    </source>
</evidence>
<dbReference type="Proteomes" id="UP000694888">
    <property type="component" value="Unplaced"/>
</dbReference>
<dbReference type="PANTHER" id="PTHR10492">
    <property type="match status" value="1"/>
</dbReference>
<organism evidence="2 3">
    <name type="scientific">Aplysia californica</name>
    <name type="common">California sea hare</name>
    <dbReference type="NCBI Taxonomy" id="6500"/>
    <lineage>
        <taxon>Eukaryota</taxon>
        <taxon>Metazoa</taxon>
        <taxon>Spiralia</taxon>
        <taxon>Lophotrochozoa</taxon>
        <taxon>Mollusca</taxon>
        <taxon>Gastropoda</taxon>
        <taxon>Heterobranchia</taxon>
        <taxon>Euthyneura</taxon>
        <taxon>Tectipleura</taxon>
        <taxon>Aplysiida</taxon>
        <taxon>Aplysioidea</taxon>
        <taxon>Aplysiidae</taxon>
        <taxon>Aplysia</taxon>
    </lineage>
</organism>
<evidence type="ECO:0000259" key="1">
    <source>
        <dbReference type="Pfam" id="PF21530"/>
    </source>
</evidence>
<dbReference type="RefSeq" id="XP_005113133.1">
    <property type="nucleotide sequence ID" value="XM_005113076.1"/>
</dbReference>
<gene>
    <name evidence="3" type="primary">LOC101864281</name>
</gene>
<name>A0ABM0KAU9_APLCA</name>
<dbReference type="Pfam" id="PF21530">
    <property type="entry name" value="Pif1_2B_dom"/>
    <property type="match status" value="1"/>
</dbReference>